<dbReference type="Pfam" id="PF01207">
    <property type="entry name" value="Dus"/>
    <property type="match status" value="1"/>
</dbReference>
<feature type="domain" description="DUS-like FMN-binding" evidence="7">
    <location>
        <begin position="16"/>
        <end position="265"/>
    </location>
</feature>
<dbReference type="GO" id="GO:0005737">
    <property type="term" value="C:cytoplasm"/>
    <property type="evidence" value="ECO:0007669"/>
    <property type="project" value="TreeGrafter"/>
</dbReference>
<dbReference type="EMBL" id="FN648730">
    <property type="protein sequence ID" value="CBN80498.1"/>
    <property type="molecule type" value="Genomic_DNA"/>
</dbReference>
<evidence type="ECO:0000256" key="6">
    <source>
        <dbReference type="SAM" id="MobiDB-lite"/>
    </source>
</evidence>
<keyword evidence="5" id="KW-0560">Oxidoreductase</keyword>
<keyword evidence="9" id="KW-1185">Reference proteome</keyword>
<name>D8LPM6_ECTSI</name>
<feature type="region of interest" description="Disordered" evidence="6">
    <location>
        <begin position="507"/>
        <end position="530"/>
    </location>
</feature>
<reference evidence="8 9" key="1">
    <citation type="journal article" date="2010" name="Nature">
        <title>The Ectocarpus genome and the independent evolution of multicellularity in brown algae.</title>
        <authorList>
            <person name="Cock J.M."/>
            <person name="Sterck L."/>
            <person name="Rouze P."/>
            <person name="Scornet D."/>
            <person name="Allen A.E."/>
            <person name="Amoutzias G."/>
            <person name="Anthouard V."/>
            <person name="Artiguenave F."/>
            <person name="Aury J.M."/>
            <person name="Badger J.H."/>
            <person name="Beszteri B."/>
            <person name="Billiau K."/>
            <person name="Bonnet E."/>
            <person name="Bothwell J.H."/>
            <person name="Bowler C."/>
            <person name="Boyen C."/>
            <person name="Brownlee C."/>
            <person name="Carrano C.J."/>
            <person name="Charrier B."/>
            <person name="Cho G.Y."/>
            <person name="Coelho S.M."/>
            <person name="Collen J."/>
            <person name="Corre E."/>
            <person name="Da Silva C."/>
            <person name="Delage L."/>
            <person name="Delaroque N."/>
            <person name="Dittami S.M."/>
            <person name="Doulbeau S."/>
            <person name="Elias M."/>
            <person name="Farnham G."/>
            <person name="Gachon C.M."/>
            <person name="Gschloessl B."/>
            <person name="Heesch S."/>
            <person name="Jabbari K."/>
            <person name="Jubin C."/>
            <person name="Kawai H."/>
            <person name="Kimura K."/>
            <person name="Kloareg B."/>
            <person name="Kupper F.C."/>
            <person name="Lang D."/>
            <person name="Le Bail A."/>
            <person name="Leblanc C."/>
            <person name="Lerouge P."/>
            <person name="Lohr M."/>
            <person name="Lopez P.J."/>
            <person name="Martens C."/>
            <person name="Maumus F."/>
            <person name="Michel G."/>
            <person name="Miranda-Saavedra D."/>
            <person name="Morales J."/>
            <person name="Moreau H."/>
            <person name="Motomura T."/>
            <person name="Nagasato C."/>
            <person name="Napoli C.A."/>
            <person name="Nelson D.R."/>
            <person name="Nyvall-Collen P."/>
            <person name="Peters A.F."/>
            <person name="Pommier C."/>
            <person name="Potin P."/>
            <person name="Poulain J."/>
            <person name="Quesneville H."/>
            <person name="Read B."/>
            <person name="Rensing S.A."/>
            <person name="Ritter A."/>
            <person name="Rousvoal S."/>
            <person name="Samanta M."/>
            <person name="Samson G."/>
            <person name="Schroeder D.C."/>
            <person name="Segurens B."/>
            <person name="Strittmatter M."/>
            <person name="Tonon T."/>
            <person name="Tregear J.W."/>
            <person name="Valentin K."/>
            <person name="von Dassow P."/>
            <person name="Yamagishi T."/>
            <person name="Van de Peer Y."/>
            <person name="Wincker P."/>
        </authorList>
    </citation>
    <scope>NUCLEOTIDE SEQUENCE [LARGE SCALE GENOMIC DNA]</scope>
    <source>
        <strain evidence="9">Ec32 / CCAP1310/4</strain>
    </source>
</reference>
<dbReference type="STRING" id="2880.D8LPM6"/>
<dbReference type="Gene3D" id="3.20.20.70">
    <property type="entry name" value="Aldolase class I"/>
    <property type="match status" value="1"/>
</dbReference>
<dbReference type="GO" id="GO:0050660">
    <property type="term" value="F:flavin adenine dinucleotide binding"/>
    <property type="evidence" value="ECO:0007669"/>
    <property type="project" value="InterPro"/>
</dbReference>
<keyword evidence="2" id="KW-0285">Flavoprotein</keyword>
<dbReference type="InParanoid" id="D8LPM6"/>
<dbReference type="EMBL" id="FN649741">
    <property type="protein sequence ID" value="CBN80498.1"/>
    <property type="molecule type" value="Genomic_DNA"/>
</dbReference>
<evidence type="ECO:0000256" key="3">
    <source>
        <dbReference type="ARBA" id="ARBA00022643"/>
    </source>
</evidence>
<accession>D8LPM6</accession>
<sequence>MNVEDAADQLYRGKVILAPMVRAGTLPFRALALRYGADTVFTEEVIDRRVVNAVRTENPVLGTVDYVEKRGKKGIATPFQTCPALERGRLVYQIGTGDATNALRAAQHVERDVAAVDINMGCPKRFSLQGGMGAALLKQPQVAADIVGTLRRNLSVPVSVKIRLLETPGETVEFARRMEKAGACALSVHVRKVGDTPASKARWEELRPVVDAVNIPVIANGDVYTRADMAGIKALSGCSSVMLARPALLNCSIFKPDGHVLPLKEVIQQYLRECFRYDSVYQNAKYTVMEMLTKRRHPDHLKESISLGLPGGAPGMREVTPAKTLGQLARLWDVGADFDAETVRRRKRAEQLGEATSIEQAERGTVHNLPWPRFVLGAAVSTRQTPSSCAGSTTRIFWAQKKREQTTLLAARLATRRTLLTPTLREAGAVGTVRMVAAEAGAPEPPLWPWKMAMAAEAAPWKPPLWPWKMAVVEAQGHPPPLPRRLPAQPAPVAEITVLAGAMGVATEEGRAEKGEKRRALEGTTERGLAKRGGSWRDRWLLLSPRRGKQAAVVAVMAIAVEVLGLAQQ</sequence>
<evidence type="ECO:0000256" key="4">
    <source>
        <dbReference type="ARBA" id="ARBA00022694"/>
    </source>
</evidence>
<evidence type="ECO:0000313" key="9">
    <source>
        <dbReference type="Proteomes" id="UP000002630"/>
    </source>
</evidence>
<keyword evidence="3" id="KW-0288">FMN</keyword>
<evidence type="ECO:0000256" key="5">
    <source>
        <dbReference type="ARBA" id="ARBA00023002"/>
    </source>
</evidence>
<feature type="compositionally biased region" description="Basic and acidic residues" evidence="6">
    <location>
        <begin position="508"/>
        <end position="530"/>
    </location>
</feature>
<organism evidence="8 9">
    <name type="scientific">Ectocarpus siliculosus</name>
    <name type="common">Brown alga</name>
    <name type="synonym">Conferva siliculosa</name>
    <dbReference type="NCBI Taxonomy" id="2880"/>
    <lineage>
        <taxon>Eukaryota</taxon>
        <taxon>Sar</taxon>
        <taxon>Stramenopiles</taxon>
        <taxon>Ochrophyta</taxon>
        <taxon>PX clade</taxon>
        <taxon>Phaeophyceae</taxon>
        <taxon>Ectocarpales</taxon>
        <taxon>Ectocarpaceae</taxon>
        <taxon>Ectocarpus</taxon>
    </lineage>
</organism>
<dbReference type="AlphaFoldDB" id="D8LPM6"/>
<dbReference type="InterPro" id="IPR035587">
    <property type="entry name" value="DUS-like_FMN-bd"/>
</dbReference>
<dbReference type="eggNOG" id="KOG2334">
    <property type="taxonomic scope" value="Eukaryota"/>
</dbReference>
<dbReference type="InterPro" id="IPR013785">
    <property type="entry name" value="Aldolase_TIM"/>
</dbReference>
<dbReference type="InterPro" id="IPR052582">
    <property type="entry name" value="tRNA-DUS-like"/>
</dbReference>
<comment type="cofactor">
    <cofactor evidence="1">
        <name>FMN</name>
        <dbReference type="ChEBI" id="CHEBI:58210"/>
    </cofactor>
</comment>
<gene>
    <name evidence="8" type="ORF">Esi_0052_0196</name>
</gene>
<evidence type="ECO:0000313" key="8">
    <source>
        <dbReference type="EMBL" id="CBN80498.1"/>
    </source>
</evidence>
<dbReference type="GO" id="GO:0017150">
    <property type="term" value="F:tRNA dihydrouridine synthase activity"/>
    <property type="evidence" value="ECO:0007669"/>
    <property type="project" value="InterPro"/>
</dbReference>
<protein>
    <recommendedName>
        <fullName evidence="7">DUS-like FMN-binding domain-containing protein</fullName>
    </recommendedName>
</protein>
<dbReference type="PANTHER" id="PTHR45936">
    <property type="entry name" value="TRNA-DIHYDROURIDINE(20) SYNTHASE [NAD(P)+]-LIKE"/>
    <property type="match status" value="1"/>
</dbReference>
<evidence type="ECO:0000256" key="1">
    <source>
        <dbReference type="ARBA" id="ARBA00001917"/>
    </source>
</evidence>
<dbReference type="InterPro" id="IPR018517">
    <property type="entry name" value="tRNA_hU_synthase_CS"/>
</dbReference>
<evidence type="ECO:0000259" key="7">
    <source>
        <dbReference type="Pfam" id="PF01207"/>
    </source>
</evidence>
<evidence type="ECO:0000256" key="2">
    <source>
        <dbReference type="ARBA" id="ARBA00022630"/>
    </source>
</evidence>
<keyword evidence="4" id="KW-0819">tRNA processing</keyword>
<dbReference type="PANTHER" id="PTHR45936:SF1">
    <property type="entry name" value="TRNA-DIHYDROURIDINE(20) SYNTHASE [NAD(P)+]-LIKE"/>
    <property type="match status" value="1"/>
</dbReference>
<dbReference type="PROSITE" id="PS01136">
    <property type="entry name" value="UPF0034"/>
    <property type="match status" value="1"/>
</dbReference>
<dbReference type="SUPFAM" id="SSF51395">
    <property type="entry name" value="FMN-linked oxidoreductases"/>
    <property type="match status" value="1"/>
</dbReference>
<dbReference type="CDD" id="cd02801">
    <property type="entry name" value="DUS_like_FMN"/>
    <property type="match status" value="1"/>
</dbReference>
<proteinExistence type="predicted"/>
<dbReference type="Proteomes" id="UP000002630">
    <property type="component" value="Linkage Group LG16"/>
</dbReference>
<dbReference type="OrthoDB" id="10262250at2759"/>